<feature type="transmembrane region" description="Helical" evidence="1">
    <location>
        <begin position="287"/>
        <end position="309"/>
    </location>
</feature>
<feature type="transmembrane region" description="Helical" evidence="1">
    <location>
        <begin position="218"/>
        <end position="241"/>
    </location>
</feature>
<dbReference type="PANTHER" id="PTHR12242:SF29">
    <property type="entry name" value="TRANSMEMBRANE PROTEIN"/>
    <property type="match status" value="1"/>
</dbReference>
<protein>
    <submittedName>
        <fullName evidence="2">Uncharacterized protein</fullName>
    </submittedName>
</protein>
<keyword evidence="1" id="KW-0812">Transmembrane</keyword>
<evidence type="ECO:0000313" key="2">
    <source>
        <dbReference type="EMBL" id="KAJ4831491.1"/>
    </source>
</evidence>
<comment type="caution">
    <text evidence="2">The sequence shown here is derived from an EMBL/GenBank/DDBJ whole genome shotgun (WGS) entry which is preliminary data.</text>
</comment>
<gene>
    <name evidence="2" type="ORF">Tsubulata_004722</name>
</gene>
<dbReference type="GO" id="GO:0016020">
    <property type="term" value="C:membrane"/>
    <property type="evidence" value="ECO:0007669"/>
    <property type="project" value="TreeGrafter"/>
</dbReference>
<dbReference type="Proteomes" id="UP001141552">
    <property type="component" value="Unassembled WGS sequence"/>
</dbReference>
<sequence>MAIVSLSIACKYKIGYSLDEAFCLLKILWKMIRKFQIFVSGMELLFASDTTSLSYWLNWRFLLCAIWVFAPIVVSLCIICKYESLDHMRSGGGKTQSERANSLYAGQPWKPCLDTIHPIWLLAYRVVAFCLLLASLIVKISASGFRMYLYYTQWTFTVVTLYFLYGSALSLYGCYQYHNIGSTSQNVRDAEEGCRVPLIYAERTGVPETSSSRSISAYLFQVIFQMAAGAVMLTDCVYWAIIFPYFTIKDYDLNFMTVDMHSVNAILLLGDTALNCLPFPWFRISYFILYTGVFVIFQWILHACLPIWWPYPFLDLSSPFAPLWFVPQTLVVSSVITDFPSCHKLGK</sequence>
<reference evidence="2" key="1">
    <citation type="submission" date="2022-02" db="EMBL/GenBank/DDBJ databases">
        <authorList>
            <person name="Henning P.M."/>
            <person name="McCubbin A.G."/>
            <person name="Shore J.S."/>
        </authorList>
    </citation>
    <scope>NUCLEOTIDE SEQUENCE</scope>
    <source>
        <strain evidence="2">F60SS</strain>
        <tissue evidence="2">Leaves</tissue>
    </source>
</reference>
<dbReference type="PANTHER" id="PTHR12242">
    <property type="entry name" value="OS02G0130600 PROTEIN-RELATED"/>
    <property type="match status" value="1"/>
</dbReference>
<feature type="transmembrane region" description="Helical" evidence="1">
    <location>
        <begin position="261"/>
        <end position="280"/>
    </location>
</feature>
<keyword evidence="1" id="KW-1133">Transmembrane helix</keyword>
<evidence type="ECO:0000256" key="1">
    <source>
        <dbReference type="SAM" id="Phobius"/>
    </source>
</evidence>
<feature type="transmembrane region" description="Helical" evidence="1">
    <location>
        <begin position="154"/>
        <end position="175"/>
    </location>
</feature>
<dbReference type="EMBL" id="JAKUCV010005351">
    <property type="protein sequence ID" value="KAJ4831491.1"/>
    <property type="molecule type" value="Genomic_DNA"/>
</dbReference>
<evidence type="ECO:0000313" key="3">
    <source>
        <dbReference type="Proteomes" id="UP001141552"/>
    </source>
</evidence>
<feature type="transmembrane region" description="Helical" evidence="1">
    <location>
        <begin position="119"/>
        <end position="142"/>
    </location>
</feature>
<keyword evidence="1" id="KW-0472">Membrane</keyword>
<dbReference type="OrthoDB" id="419711at2759"/>
<name>A0A9Q0FHB1_9ROSI</name>
<proteinExistence type="predicted"/>
<dbReference type="AlphaFoldDB" id="A0A9Q0FHB1"/>
<accession>A0A9Q0FHB1</accession>
<reference evidence="2" key="2">
    <citation type="journal article" date="2023" name="Plants (Basel)">
        <title>Annotation of the Turnera subulata (Passifloraceae) Draft Genome Reveals the S-Locus Evolved after the Divergence of Turneroideae from Passifloroideae in a Stepwise Manner.</title>
        <authorList>
            <person name="Henning P.M."/>
            <person name="Roalson E.H."/>
            <person name="Mir W."/>
            <person name="McCubbin A.G."/>
            <person name="Shore J.S."/>
        </authorList>
    </citation>
    <scope>NUCLEOTIDE SEQUENCE</scope>
    <source>
        <strain evidence="2">F60SS</strain>
    </source>
</reference>
<keyword evidence="3" id="KW-1185">Reference proteome</keyword>
<feature type="transmembrane region" description="Helical" evidence="1">
    <location>
        <begin position="59"/>
        <end position="80"/>
    </location>
</feature>
<organism evidence="2 3">
    <name type="scientific">Turnera subulata</name>
    <dbReference type="NCBI Taxonomy" id="218843"/>
    <lineage>
        <taxon>Eukaryota</taxon>
        <taxon>Viridiplantae</taxon>
        <taxon>Streptophyta</taxon>
        <taxon>Embryophyta</taxon>
        <taxon>Tracheophyta</taxon>
        <taxon>Spermatophyta</taxon>
        <taxon>Magnoliopsida</taxon>
        <taxon>eudicotyledons</taxon>
        <taxon>Gunneridae</taxon>
        <taxon>Pentapetalae</taxon>
        <taxon>rosids</taxon>
        <taxon>fabids</taxon>
        <taxon>Malpighiales</taxon>
        <taxon>Passifloraceae</taxon>
        <taxon>Turnera</taxon>
    </lineage>
</organism>